<dbReference type="SUPFAM" id="SSF47336">
    <property type="entry name" value="ACP-like"/>
    <property type="match status" value="1"/>
</dbReference>
<dbReference type="GO" id="GO:0005737">
    <property type="term" value="C:cytoplasm"/>
    <property type="evidence" value="ECO:0007669"/>
    <property type="project" value="TreeGrafter"/>
</dbReference>
<dbReference type="InterPro" id="IPR036736">
    <property type="entry name" value="ACP-like_sf"/>
</dbReference>
<protein>
    <submittedName>
        <fullName evidence="6">AptD</fullName>
    </submittedName>
</protein>
<dbReference type="PROSITE" id="PS00012">
    <property type="entry name" value="PHOSPHOPANTETHEINE"/>
    <property type="match status" value="1"/>
</dbReference>
<dbReference type="FunFam" id="2.30.38.10:FF:000001">
    <property type="entry name" value="Non-ribosomal peptide synthetase PvdI"/>
    <property type="match status" value="1"/>
</dbReference>
<dbReference type="InterPro" id="IPR041464">
    <property type="entry name" value="TubC_N"/>
</dbReference>
<keyword evidence="4" id="KW-0597">Phosphoprotein</keyword>
<dbReference type="FunFam" id="3.40.50.980:FF:000001">
    <property type="entry name" value="Non-ribosomal peptide synthetase"/>
    <property type="match status" value="1"/>
</dbReference>
<dbReference type="InterPro" id="IPR045851">
    <property type="entry name" value="AMP-bd_C_sf"/>
</dbReference>
<dbReference type="Pfam" id="PF00501">
    <property type="entry name" value="AMP-binding"/>
    <property type="match status" value="1"/>
</dbReference>
<dbReference type="Gene3D" id="1.10.10.1830">
    <property type="entry name" value="Non-ribosomal peptide synthase, adenylation domain"/>
    <property type="match status" value="1"/>
</dbReference>
<dbReference type="NCBIfam" id="TIGR01733">
    <property type="entry name" value="AA-adenyl-dom"/>
    <property type="match status" value="1"/>
</dbReference>
<reference evidence="6" key="2">
    <citation type="submission" date="2018-04" db="EMBL/GenBank/DDBJ databases">
        <authorList>
            <person name="Go L.Y."/>
            <person name="Mitchell J.A."/>
        </authorList>
    </citation>
    <scope>NUCLEOTIDE SEQUENCE</scope>
    <source>
        <strain evidence="6">XHIID C2</strain>
    </source>
</reference>
<dbReference type="EMBL" id="MF741694">
    <property type="protein sequence ID" value="AVK43395.1"/>
    <property type="molecule type" value="Genomic_DNA"/>
</dbReference>
<dbReference type="SMART" id="SM00824">
    <property type="entry name" value="PKS_TE"/>
    <property type="match status" value="1"/>
</dbReference>
<name>A0A2P1CZC0_9NOSO</name>
<dbReference type="SUPFAM" id="SSF52777">
    <property type="entry name" value="CoA-dependent acyltransferases"/>
    <property type="match status" value="2"/>
</dbReference>
<dbReference type="CDD" id="cd19531">
    <property type="entry name" value="LCL_NRPS-like"/>
    <property type="match status" value="1"/>
</dbReference>
<dbReference type="PROSITE" id="PS00455">
    <property type="entry name" value="AMP_BINDING"/>
    <property type="match status" value="1"/>
</dbReference>
<dbReference type="InterPro" id="IPR001242">
    <property type="entry name" value="Condensation_dom"/>
</dbReference>
<dbReference type="InterPro" id="IPR009081">
    <property type="entry name" value="PP-bd_ACP"/>
</dbReference>
<reference evidence="6" key="1">
    <citation type="journal article" date="2017" name="ACS Chem. Biol.">
        <title>Simultaneous Production of Anabaenopeptins and Namalides by the Cyanobacterium Nostoc sp. CENA543.</title>
        <authorList>
            <person name="Shishido T.K."/>
            <person name="Jokela J."/>
            <person name="Fewer D.P."/>
            <person name="Wahlsten M."/>
            <person name="Fiore M.F."/>
            <person name="Sivonen K."/>
        </authorList>
    </citation>
    <scope>NUCLEOTIDE SEQUENCE</scope>
    <source>
        <strain evidence="6">XHIID C2</strain>
    </source>
</reference>
<dbReference type="Gene3D" id="3.40.50.980">
    <property type="match status" value="2"/>
</dbReference>
<keyword evidence="3" id="KW-0596">Phosphopantetheine</keyword>
<evidence type="ECO:0000256" key="2">
    <source>
        <dbReference type="ARBA" id="ARBA00006432"/>
    </source>
</evidence>
<evidence type="ECO:0000256" key="3">
    <source>
        <dbReference type="ARBA" id="ARBA00022450"/>
    </source>
</evidence>
<comment type="similarity">
    <text evidence="2">Belongs to the ATP-dependent AMP-binding enzyme family.</text>
</comment>
<dbReference type="InterPro" id="IPR029058">
    <property type="entry name" value="AB_hydrolase_fold"/>
</dbReference>
<dbReference type="Pfam" id="PF00975">
    <property type="entry name" value="Thioesterase"/>
    <property type="match status" value="1"/>
</dbReference>
<dbReference type="Gene3D" id="2.30.38.10">
    <property type="entry name" value="Luciferase, Domain 3"/>
    <property type="match status" value="1"/>
</dbReference>
<proteinExistence type="inferred from homology"/>
<dbReference type="Pfam" id="PF13193">
    <property type="entry name" value="AMP-binding_C"/>
    <property type="match status" value="1"/>
</dbReference>
<dbReference type="Gene3D" id="3.30.559.10">
    <property type="entry name" value="Chloramphenicol acetyltransferase-like domain"/>
    <property type="match status" value="1"/>
</dbReference>
<dbReference type="PROSITE" id="PS50075">
    <property type="entry name" value="CARRIER"/>
    <property type="match status" value="1"/>
</dbReference>
<dbReference type="InterPro" id="IPR010071">
    <property type="entry name" value="AA_adenyl_dom"/>
</dbReference>
<dbReference type="InterPro" id="IPR025110">
    <property type="entry name" value="AMP-bd_C"/>
</dbReference>
<dbReference type="PANTHER" id="PTHR45527">
    <property type="entry name" value="NONRIBOSOMAL PEPTIDE SYNTHETASE"/>
    <property type="match status" value="1"/>
</dbReference>
<evidence type="ECO:0000256" key="4">
    <source>
        <dbReference type="ARBA" id="ARBA00022553"/>
    </source>
</evidence>
<dbReference type="GO" id="GO:0003824">
    <property type="term" value="F:catalytic activity"/>
    <property type="evidence" value="ECO:0007669"/>
    <property type="project" value="InterPro"/>
</dbReference>
<organism evidence="6">
    <name type="scientific">Nostoc sp. XHIID C2</name>
    <dbReference type="NCBI Taxonomy" id="2027339"/>
    <lineage>
        <taxon>Bacteria</taxon>
        <taxon>Bacillati</taxon>
        <taxon>Cyanobacteriota</taxon>
        <taxon>Cyanophyceae</taxon>
        <taxon>Nostocales</taxon>
        <taxon>Nostocaceae</taxon>
        <taxon>Nostoc</taxon>
    </lineage>
</organism>
<dbReference type="Pfam" id="PF18563">
    <property type="entry name" value="TubC_N"/>
    <property type="match status" value="1"/>
</dbReference>
<dbReference type="GO" id="GO:0008610">
    <property type="term" value="P:lipid biosynthetic process"/>
    <property type="evidence" value="ECO:0007669"/>
    <property type="project" value="UniProtKB-ARBA"/>
</dbReference>
<dbReference type="InterPro" id="IPR000873">
    <property type="entry name" value="AMP-dep_synth/lig_dom"/>
</dbReference>
<dbReference type="InterPro" id="IPR044894">
    <property type="entry name" value="TubC_N_sf"/>
</dbReference>
<dbReference type="Gene3D" id="1.10.1200.10">
    <property type="entry name" value="ACP-like"/>
    <property type="match status" value="1"/>
</dbReference>
<sequence length="1421" mass="159729">MTMTQNQQVVSLMLRLQNMGCKIWAEDDKLRLRSSKNALTSELKQEIQANKADILAFLNSAKAKAVMAEEIPALADDAPKPLSFAQQRLWLLAQLQGSSASYNMPIALQLKGNLNIDALHSSLAYLLNRHESLRMYFPTVAGQPQVAIANLEDIEVLTYQVLGTGDTSTSSVHRWGLGTWNQETNVQRFIDAHVQEPFDLNTGPLFKAKLLQLKVYPERSRREQKYVLLINMHHIISDGWSMGVFVRELRQAYTAFAQGHTPNLAPLPIQYSDYATWQRNWLQGQVLETQINYWKNQLGDAPPLLELPTDYPRPALQSYRGDRYTYSLTSELTNAVKTFSQQQGASLYMTLLAALSILLARYSRQNDLCIGSPIANRTHSQTDSLIGFFVNTLVLRNQMQSEQSFTEFLQQTRQTCLDAYSHQDIPFEVLVEKLQPERSMSYNPLFQVMFALENNESPDLSLPGLEIQWLGVKGAIAKFDLTLMVMEYDNQLNCSWEYATDLFEKVAIQGMAEQFEVLLKRIIDNPQQPINTLPLITAAELLQLQRWNQTQTDYPHDKTLVELFEAQVAKNPDNLALVFESQSLTYQQLNQKANQLAHYLIQNHQIQPDDLIGICVERSLEMIIGVLGILKAGGAYVPIDPNYPQERIKFMLEDSGTSVLLTQSFLKHQLPLAELKHICQAICLDEETFTAELSDNPSSQSTPDSLAYVIYTSGSTGQPKGAMIEHRAIVNLSLAWAKTFQVKQNSRLLQFGSFSFDLSVAEIATTFVTGACLYLAKKETLLPSQTLVDFLTHHKISHGFLSPSALSILPQATLPDLQCLTVGGEACSAELVSQWGTGRRLFNCYGPTESTVNAAISLCHPNGKKPPIGQPLSNIRIYILDAQNQPLPLGIPGELCIAGVGLARGYLNRPDLTAEKFIEVELFGKIERIYKTGDLARWGFDGNLEYLGRIDDQIKLRGFRIELGEIESILLQHSSVKEAIVTLYKTESNQSLIAYVTGITNDLSTQLKNHLKSRLPDYMIPTQIIVLDELPLTPNGKIDRKALPAPNGVIEGLYESPRNEVEQQLMQVWCAVLERQEIGIHDNFFDLGGHSLLAIKLLNNIQQVFEQQFSLSTLFQNPTISQLAKQLCHTEVQQLNPDLLSLQPQGDKTPLFFLPGANGHGFYFRDLAINLGTERPVYGLETPGRDELSALPESVAAHASQLIEALHQQQDKGPYILAGYSSGCAVAFEIASQLEQQGETVSLLAILDAGLVSKPEYFTDRAELDWIWQLIRRIEVLKGVSLELQYNDLAAQPNDQTRWELAAEYLYRNNVLPEHSTLSLLKTNMKVMKVLTLNYANYQPNHPISAPICLFRAQENHEIVLQELQAFSDYDLPDWGWQTHTKNPVKVISVPGNHGRMLYEPNVKLLATQLQRVILEEAEQK</sequence>
<dbReference type="InterPro" id="IPR023213">
    <property type="entry name" value="CAT-like_dom_sf"/>
</dbReference>
<dbReference type="SUPFAM" id="SSF53474">
    <property type="entry name" value="alpha/beta-Hydrolases"/>
    <property type="match status" value="1"/>
</dbReference>
<evidence type="ECO:0000259" key="5">
    <source>
        <dbReference type="PROSITE" id="PS50075"/>
    </source>
</evidence>
<dbReference type="InterPro" id="IPR020802">
    <property type="entry name" value="TesA-like"/>
</dbReference>
<dbReference type="Gene3D" id="3.30.559.30">
    <property type="entry name" value="Nonribosomal peptide synthetase, condensation domain"/>
    <property type="match status" value="1"/>
</dbReference>
<accession>A0A2P1CZC0</accession>
<dbReference type="FunFam" id="3.30.300.30:FF:000010">
    <property type="entry name" value="Enterobactin synthetase component F"/>
    <property type="match status" value="1"/>
</dbReference>
<feature type="domain" description="Carrier" evidence="5">
    <location>
        <begin position="1056"/>
        <end position="1131"/>
    </location>
</feature>
<dbReference type="Gene3D" id="3.40.50.1820">
    <property type="entry name" value="alpha/beta hydrolase"/>
    <property type="match status" value="1"/>
</dbReference>
<dbReference type="FunFam" id="1.10.1200.10:FF:000005">
    <property type="entry name" value="Nonribosomal peptide synthetase 1"/>
    <property type="match status" value="1"/>
</dbReference>
<dbReference type="Gene3D" id="3.30.300.30">
    <property type="match status" value="1"/>
</dbReference>
<dbReference type="Pfam" id="PF00668">
    <property type="entry name" value="Condensation"/>
    <property type="match status" value="1"/>
</dbReference>
<dbReference type="Pfam" id="PF00550">
    <property type="entry name" value="PP-binding"/>
    <property type="match status" value="1"/>
</dbReference>
<dbReference type="InterPro" id="IPR020845">
    <property type="entry name" value="AMP-binding_CS"/>
</dbReference>
<gene>
    <name evidence="6" type="primary">aptD</name>
</gene>
<evidence type="ECO:0000256" key="1">
    <source>
        <dbReference type="ARBA" id="ARBA00001957"/>
    </source>
</evidence>
<dbReference type="GO" id="GO:0043041">
    <property type="term" value="P:amino acid activation for nonribosomal peptide biosynthetic process"/>
    <property type="evidence" value="ECO:0007669"/>
    <property type="project" value="TreeGrafter"/>
</dbReference>
<evidence type="ECO:0000313" key="6">
    <source>
        <dbReference type="EMBL" id="AVK43395.1"/>
    </source>
</evidence>
<dbReference type="InterPro" id="IPR001031">
    <property type="entry name" value="Thioesterase"/>
</dbReference>
<comment type="cofactor">
    <cofactor evidence="1">
        <name>pantetheine 4'-phosphate</name>
        <dbReference type="ChEBI" id="CHEBI:47942"/>
    </cofactor>
</comment>
<dbReference type="SUPFAM" id="SSF56801">
    <property type="entry name" value="Acetyl-CoA synthetase-like"/>
    <property type="match status" value="1"/>
</dbReference>
<dbReference type="InterPro" id="IPR006162">
    <property type="entry name" value="Ppantetheine_attach_site"/>
</dbReference>
<dbReference type="GO" id="GO:0031177">
    <property type="term" value="F:phosphopantetheine binding"/>
    <property type="evidence" value="ECO:0007669"/>
    <property type="project" value="TreeGrafter"/>
</dbReference>
<dbReference type="PANTHER" id="PTHR45527:SF1">
    <property type="entry name" value="FATTY ACID SYNTHASE"/>
    <property type="match status" value="1"/>
</dbReference>
<dbReference type="FunFam" id="3.40.50.12780:FF:000012">
    <property type="entry name" value="Non-ribosomal peptide synthetase"/>
    <property type="match status" value="1"/>
</dbReference>
<dbReference type="GO" id="GO:0044550">
    <property type="term" value="P:secondary metabolite biosynthetic process"/>
    <property type="evidence" value="ECO:0007669"/>
    <property type="project" value="UniProtKB-ARBA"/>
</dbReference>